<dbReference type="Proteomes" id="UP000789833">
    <property type="component" value="Unassembled WGS sequence"/>
</dbReference>
<protein>
    <submittedName>
        <fullName evidence="1">Uncharacterized protein</fullName>
    </submittedName>
</protein>
<organism evidence="1 2">
    <name type="scientific">Sutcliffiella rhizosphaerae</name>
    <dbReference type="NCBI Taxonomy" id="2880967"/>
    <lineage>
        <taxon>Bacteria</taxon>
        <taxon>Bacillati</taxon>
        <taxon>Bacillota</taxon>
        <taxon>Bacilli</taxon>
        <taxon>Bacillales</taxon>
        <taxon>Bacillaceae</taxon>
        <taxon>Sutcliffiella</taxon>
    </lineage>
</organism>
<accession>A0ABM8YKI3</accession>
<reference evidence="1 2" key="1">
    <citation type="submission" date="2021-10" db="EMBL/GenBank/DDBJ databases">
        <authorList>
            <person name="Criscuolo A."/>
        </authorList>
    </citation>
    <scope>NUCLEOTIDE SEQUENCE [LARGE SCALE GENOMIC DNA]</scope>
    <source>
        <strain evidence="2">CIP 111883</strain>
    </source>
</reference>
<evidence type="ECO:0000313" key="1">
    <source>
        <dbReference type="EMBL" id="CAG9620461.1"/>
    </source>
</evidence>
<dbReference type="EMBL" id="CAKJTJ010000004">
    <property type="protein sequence ID" value="CAG9620461.1"/>
    <property type="molecule type" value="Genomic_DNA"/>
</dbReference>
<sequence length="29" mass="3402">MRNKKLRGLKRKTRMISLQNSAGNEIFPN</sequence>
<comment type="caution">
    <text evidence="1">The sequence shown here is derived from an EMBL/GenBank/DDBJ whole genome shotgun (WGS) entry which is preliminary data.</text>
</comment>
<keyword evidence="2" id="KW-1185">Reference proteome</keyword>
<proteinExistence type="predicted"/>
<gene>
    <name evidence="1" type="ORF">BACCIP111883_01229</name>
</gene>
<evidence type="ECO:0000313" key="2">
    <source>
        <dbReference type="Proteomes" id="UP000789833"/>
    </source>
</evidence>
<name>A0ABM8YKI3_9BACI</name>